<dbReference type="PANTHER" id="PTHR23019">
    <property type="entry name" value="NUCLEAR PORE MEMBRANE GLYCOPROTEIN GP210-RELATED"/>
    <property type="match status" value="1"/>
</dbReference>
<evidence type="ECO:0000256" key="10">
    <source>
        <dbReference type="SAM" id="Phobius"/>
    </source>
</evidence>
<evidence type="ECO:0000313" key="14">
    <source>
        <dbReference type="Proteomes" id="UP001141806"/>
    </source>
</evidence>
<gene>
    <name evidence="13" type="ORF">NE237_021777</name>
</gene>
<dbReference type="InterPro" id="IPR045197">
    <property type="entry name" value="NUP210-like"/>
</dbReference>
<comment type="similarity">
    <text evidence="2">Belongs to the NUP210 family.</text>
</comment>
<sequence length="1953" mass="213825">MPPLALFAVLLLLSRFPASLTVQGPHIADVNILLPPRMTFPVEYRLQGSDGCFTWSWDHHDILSVQPEYNASSHCSTSARLRSIAPYEGRKETAVYAADKRSGTVIRCKVFIDQISRIQIFHNSVKLDLDGLATLRIRAFDSEENVFSSLVALQFMWHLMPQTDGDQHHLAHVPLKDSPLSDCGGSFGDLNIQIKLEDSGIYSDLYVVKGTGIGHEIVSAHLHEPLFEHMADKIVLTVAEAMSLDPPSPVFVIIGASVHYSLKVIRQNIPQAVSLPSPYHRWSILNSSVAQVDTTMGLAHALDLGATTITVEDIRVAGHVQISSFHVVIPDALFLYMVPVSISGDPVEGIEAIPSTLLWYAVVGQQYVIHMKVFSRGPYAQEIHLTESDDVKLDYNQPAYWDTVLVPDGTTVKHGWQSPRILKATSQGLGRLTASLAYRRGHAETTEVMKVVQEVMVCDKVKFNLGNTNDSSHSIRLPWAPGVYQEMELRVTGGCAETVNDYKWHSSDVATVSVSASGVVQAKKPGQATIKTMSVFDSLNYDEVVIEVSVPSSMVMLQNFPVETVVGTHLQSAVTLKTSNGAHFFKCDAFSSLIKWKTGSESFKIVNSTGETLALDTLLSKEGFKSLSSPPCAWAFVYASTSGWTMLHATLELKFLDHSLDGPIVLKASSHIAAYLPLTVQHAGDGNQFGGYSVDLGRAEAGAQLANLDEIFLVAGTELDVMLIGGPERWNQGVEFVEHVDIFYEEHSPLLNESIVHQPSTSSGGLYRMSCQTLGSFRLVFSRGNLFGDDHPLPAIAKVELSLTCGFPSSITLIANEPVNKPDIVRSAVQADRSPGRIQLTPITVANGHTIRLAAVGVHSSGKAFANSSSLYLKWELFNCDKLAYWDDATASEKSRASWERFLVLQNASGLCIVRATVIGFSAAISRHLFEKASSLLKDSGNLTDAIRLQLVSTLRVIPESVLLFFSPDAKQNLSITGGTCFLNAVVNDTQVVEVVQPPPSLECLQLMLAPRGIGIALVSVHDIGLAPPLAASAVVQVADVDWIKIISEEEISLMDGDAKSIDILAGLRDGNAFDSSQYVYMNIHLHIEDPILELVNGDHFSSSGSGNIYVPSFVIQTKHLGVTTIYVSARQHSGHEILSQPIKVEVYAPPRIHPEDIFLAPGASYVLTMKGGPTIRAFIEYATMDDAIATINQTSGRLSAILPGTSTILATVYGNGDTVICQAHGRVEVGIPSSMILNVQSEQLGVGCKMPIFPSLPEGNLFSFYELCNNYKWIIEDEQVLSFRISRHSLGDKYEVPFDGSQDVNYANYPDEKDLSFIKVLHGRSAGRTNVAVSFSCNFHSSGAFSQSKSFNASTLIWVVPDPPLALGVPITWILPPFYTTSDLLPSSYNQRDSHGRKGTIIYSLLRASGEKNEDMQRDFISIDGGKIKTTESNNIACIQAKDRTTGRNEIATCVRVAEVAQIRLTEGYPFHMADLAVGDKLELVISYCDDLGSPFHEAYGVVQANAETNYPDIVSTSDTFDNKGRLHLKAMRHGRALVRISIHGRSEKSDYMMISVGAHLHPQNPVLPVGHYLNFSIEGLNDRVYGQWVSANESVLSIDMASGEAHAVGKGVTQVIFENSSLRLQTAVSVQRMNLVLVDAPAETLTNVPFPTKGYNFSVRFSDTNDHKIGALGDRNGILYDCTVDPPFVGYAKPWRDLETGISYCLFLPYSPENLAHTIPKLKAMRPDLSVSVNASLRDAEHVMGSAPALFVGGFSILGMTKGLMQLTLTPASNKSSITVVGNTDVEIHWQGRDLILVSLIYKEDYGIGGRAVYEVKVLRAERFKDNIIITLPATGQREEISVGYEPGEEASSKTRSVAIWAGIIGSFTALILTVAFFIWFLDRPDRSRPSLPATRHIAAPVTPERSSTVGYSSEQSPRTPQPFIEYVRRTIDETPYYRREGRRFNAQNTF</sequence>
<feature type="domain" description="BIG2" evidence="12">
    <location>
        <begin position="1556"/>
        <end position="1629"/>
    </location>
</feature>
<feature type="domain" description="BIG2" evidence="12">
    <location>
        <begin position="1147"/>
        <end position="1223"/>
    </location>
</feature>
<accession>A0A9Q0H8L1</accession>
<dbReference type="SMART" id="SM00635">
    <property type="entry name" value="BID_2"/>
    <property type="match status" value="4"/>
</dbReference>
<evidence type="ECO:0000256" key="6">
    <source>
        <dbReference type="ARBA" id="ARBA00023136"/>
    </source>
</evidence>
<comment type="caution">
    <text evidence="13">The sequence shown here is derived from an EMBL/GenBank/DDBJ whole genome shotgun (WGS) entry which is preliminary data.</text>
</comment>
<dbReference type="InterPro" id="IPR003343">
    <property type="entry name" value="Big_2"/>
</dbReference>
<reference evidence="13" key="1">
    <citation type="journal article" date="2023" name="Plant J.">
        <title>The genome of the king protea, Protea cynaroides.</title>
        <authorList>
            <person name="Chang J."/>
            <person name="Duong T.A."/>
            <person name="Schoeman C."/>
            <person name="Ma X."/>
            <person name="Roodt D."/>
            <person name="Barker N."/>
            <person name="Li Z."/>
            <person name="Van de Peer Y."/>
            <person name="Mizrachi E."/>
        </authorList>
    </citation>
    <scope>NUCLEOTIDE SEQUENCE</scope>
    <source>
        <tissue evidence="13">Young leaves</tissue>
    </source>
</reference>
<feature type="chain" id="PRO_5040410765" description="BIG2 domain-containing protein" evidence="11">
    <location>
        <begin position="22"/>
        <end position="1953"/>
    </location>
</feature>
<evidence type="ECO:0000259" key="12">
    <source>
        <dbReference type="SMART" id="SM00635"/>
    </source>
</evidence>
<feature type="region of interest" description="Disordered" evidence="9">
    <location>
        <begin position="1894"/>
        <end position="1926"/>
    </location>
</feature>
<dbReference type="Gene3D" id="2.60.40.1080">
    <property type="match status" value="1"/>
</dbReference>
<dbReference type="InterPro" id="IPR008964">
    <property type="entry name" value="Invasin/intimin_cell_adhesion"/>
</dbReference>
<keyword evidence="8" id="KW-0539">Nucleus</keyword>
<dbReference type="Pfam" id="PF24427">
    <property type="entry name" value="Ig_GP210_16th"/>
    <property type="match status" value="1"/>
</dbReference>
<dbReference type="Pfam" id="PF02368">
    <property type="entry name" value="Big_2"/>
    <property type="match status" value="1"/>
</dbReference>
<dbReference type="Proteomes" id="UP001141806">
    <property type="component" value="Unassembled WGS sequence"/>
</dbReference>
<dbReference type="InterPro" id="IPR055098">
    <property type="entry name" value="Ig_NUP210_3rd"/>
</dbReference>
<keyword evidence="5 10" id="KW-1133">Transmembrane helix</keyword>
<dbReference type="Pfam" id="PF22967">
    <property type="entry name" value="Ig_NUP210_1st"/>
    <property type="match status" value="1"/>
</dbReference>
<dbReference type="OrthoDB" id="361283at2759"/>
<evidence type="ECO:0000313" key="13">
    <source>
        <dbReference type="EMBL" id="KAJ4961867.1"/>
    </source>
</evidence>
<dbReference type="Pfam" id="PF22962">
    <property type="entry name" value="Ig_NUP210_7th"/>
    <property type="match status" value="1"/>
</dbReference>
<dbReference type="InterPro" id="IPR056232">
    <property type="entry name" value="Ig_GP210_15th"/>
</dbReference>
<name>A0A9Q0H8L1_9MAGN</name>
<evidence type="ECO:0000256" key="3">
    <source>
        <dbReference type="ARBA" id="ARBA00022692"/>
    </source>
</evidence>
<feature type="domain" description="BIG2" evidence="12">
    <location>
        <begin position="252"/>
        <end position="323"/>
    </location>
</feature>
<keyword evidence="6 10" id="KW-0472">Membrane</keyword>
<organism evidence="13 14">
    <name type="scientific">Protea cynaroides</name>
    <dbReference type="NCBI Taxonomy" id="273540"/>
    <lineage>
        <taxon>Eukaryota</taxon>
        <taxon>Viridiplantae</taxon>
        <taxon>Streptophyta</taxon>
        <taxon>Embryophyta</taxon>
        <taxon>Tracheophyta</taxon>
        <taxon>Spermatophyta</taxon>
        <taxon>Magnoliopsida</taxon>
        <taxon>Proteales</taxon>
        <taxon>Proteaceae</taxon>
        <taxon>Protea</taxon>
    </lineage>
</organism>
<feature type="transmembrane region" description="Helical" evidence="10">
    <location>
        <begin position="1860"/>
        <end position="1884"/>
    </location>
</feature>
<keyword evidence="3 10" id="KW-0812">Transmembrane</keyword>
<dbReference type="Pfam" id="PF24425">
    <property type="entry name" value="Ig_GP210_15th"/>
    <property type="match status" value="1"/>
</dbReference>
<evidence type="ECO:0000256" key="9">
    <source>
        <dbReference type="SAM" id="MobiDB-lite"/>
    </source>
</evidence>
<dbReference type="Pfam" id="PF22963">
    <property type="entry name" value="Ig_NUP210_3rd"/>
    <property type="match status" value="1"/>
</dbReference>
<proteinExistence type="inferred from homology"/>
<evidence type="ECO:0000256" key="11">
    <source>
        <dbReference type="SAM" id="SignalP"/>
    </source>
</evidence>
<protein>
    <recommendedName>
        <fullName evidence="12">BIG2 domain-containing protein</fullName>
    </recommendedName>
</protein>
<keyword evidence="14" id="KW-1185">Reference proteome</keyword>
<dbReference type="SUPFAM" id="SSF49373">
    <property type="entry name" value="Invasin/intimin cell-adhesion fragments"/>
    <property type="match status" value="1"/>
</dbReference>
<dbReference type="InterPro" id="IPR055097">
    <property type="entry name" value="Ig_NUP210_2nd"/>
</dbReference>
<dbReference type="EMBL" id="JAMYWD010000009">
    <property type="protein sequence ID" value="KAJ4961867.1"/>
    <property type="molecule type" value="Genomic_DNA"/>
</dbReference>
<dbReference type="InterPro" id="IPR055096">
    <property type="entry name" value="Ig_NUP210_1st"/>
</dbReference>
<dbReference type="PANTHER" id="PTHR23019:SF0">
    <property type="entry name" value="NUCLEAR PORE MEMBRANE GLYCOPROTEIN 210"/>
    <property type="match status" value="1"/>
</dbReference>
<keyword evidence="7" id="KW-0325">Glycoprotein</keyword>
<dbReference type="InterPro" id="IPR055099">
    <property type="entry name" value="Ig_NUP210_7th"/>
</dbReference>
<evidence type="ECO:0000256" key="8">
    <source>
        <dbReference type="ARBA" id="ARBA00023242"/>
    </source>
</evidence>
<evidence type="ECO:0000256" key="7">
    <source>
        <dbReference type="ARBA" id="ARBA00023180"/>
    </source>
</evidence>
<feature type="domain" description="BIG2" evidence="12">
    <location>
        <begin position="471"/>
        <end position="546"/>
    </location>
</feature>
<evidence type="ECO:0000256" key="2">
    <source>
        <dbReference type="ARBA" id="ARBA00007313"/>
    </source>
</evidence>
<evidence type="ECO:0000256" key="1">
    <source>
        <dbReference type="ARBA" id="ARBA00004590"/>
    </source>
</evidence>
<feature type="signal peptide" evidence="11">
    <location>
        <begin position="1"/>
        <end position="21"/>
    </location>
</feature>
<feature type="compositionally biased region" description="Polar residues" evidence="9">
    <location>
        <begin position="1907"/>
        <end position="1921"/>
    </location>
</feature>
<evidence type="ECO:0000256" key="5">
    <source>
        <dbReference type="ARBA" id="ARBA00022989"/>
    </source>
</evidence>
<dbReference type="Pfam" id="PF22969">
    <property type="entry name" value="Ig_NUP210_2nd"/>
    <property type="match status" value="1"/>
</dbReference>
<dbReference type="GO" id="GO:0031965">
    <property type="term" value="C:nuclear membrane"/>
    <property type="evidence" value="ECO:0007669"/>
    <property type="project" value="UniProtKB-SubCell"/>
</dbReference>
<evidence type="ECO:0000256" key="4">
    <source>
        <dbReference type="ARBA" id="ARBA00022729"/>
    </source>
</evidence>
<comment type="subcellular location">
    <subcellularLocation>
        <location evidence="1">Nucleus membrane</location>
        <topology evidence="1">Single-pass membrane protein</topology>
    </subcellularLocation>
</comment>
<dbReference type="InterPro" id="IPR056233">
    <property type="entry name" value="Ig_GP210_16th"/>
</dbReference>
<keyword evidence="4 11" id="KW-0732">Signal</keyword>